<name>A0A6M5YMT2_9BACT</name>
<keyword evidence="1" id="KW-0808">Transferase</keyword>
<proteinExistence type="predicted"/>
<dbReference type="PANTHER" id="PTHR43293">
    <property type="entry name" value="ACETATE COA-TRANSFERASE YDIF"/>
    <property type="match status" value="1"/>
</dbReference>
<dbReference type="KEGG" id="ftj:FTUN_1762"/>
<keyword evidence="2" id="KW-1185">Reference proteome</keyword>
<accession>A0A6M5YMT2</accession>
<dbReference type="InterPro" id="IPR004165">
    <property type="entry name" value="CoA_trans_fam_I"/>
</dbReference>
<gene>
    <name evidence="1" type="ORF">FTUN_1762</name>
</gene>
<sequence>MAAPLFSSPASDDARAAFAAKPRGLTDKVMSVAEAVTRFVRDGDYLATGGFGTNRIPAAVCHEILRQRKQHLGFAGHTTTHDFQILAAGNLTGRGQTLAKVDAAYIVGLEARGLSPHARRVVESGTVRVAEWSNYTLALRYTAAAMGVPFVPARSLLGTDTLANCPAKVLTCPFTGEALVAVPALYPDVAAIHVHEADRYGNCRFSGTSVADVELSRAAKRVVITCERLVPHEEMRRDPHRTQIPFLCVDAVCEVPHGSYPGNMPGEYFSDEDHLRSWMEVEKDSAAFAQFLEDHIYGVRDFAEYLEQCGGLRRLQALRQRELLLHLGK</sequence>
<evidence type="ECO:0000313" key="1">
    <source>
        <dbReference type="EMBL" id="QJW94242.1"/>
    </source>
</evidence>
<dbReference type="Proteomes" id="UP000503447">
    <property type="component" value="Chromosome"/>
</dbReference>
<reference evidence="2" key="1">
    <citation type="submission" date="2020-05" db="EMBL/GenBank/DDBJ databases">
        <title>Frigoriglobus tundricola gen. nov., sp. nov., a psychrotolerant cellulolytic planctomycete of the family Gemmataceae with two divergent copies of 16S rRNA gene.</title>
        <authorList>
            <person name="Kulichevskaya I.S."/>
            <person name="Ivanova A.A."/>
            <person name="Naumoff D.G."/>
            <person name="Beletsky A.V."/>
            <person name="Rijpstra W.I.C."/>
            <person name="Sinninghe Damste J.S."/>
            <person name="Mardanov A.V."/>
            <person name="Ravin N.V."/>
            <person name="Dedysh S.N."/>
        </authorList>
    </citation>
    <scope>NUCLEOTIDE SEQUENCE [LARGE SCALE GENOMIC DNA]</scope>
    <source>
        <strain evidence="2">PL17</strain>
    </source>
</reference>
<dbReference type="SMART" id="SM00882">
    <property type="entry name" value="CoA_trans"/>
    <property type="match status" value="1"/>
</dbReference>
<dbReference type="SUPFAM" id="SSF100950">
    <property type="entry name" value="NagB/RpiA/CoA transferase-like"/>
    <property type="match status" value="1"/>
</dbReference>
<dbReference type="Gene3D" id="3.40.1080.10">
    <property type="entry name" value="Glutaconate Coenzyme A-transferase"/>
    <property type="match status" value="1"/>
</dbReference>
<dbReference type="AlphaFoldDB" id="A0A6M5YMT2"/>
<organism evidence="1 2">
    <name type="scientific">Frigoriglobus tundricola</name>
    <dbReference type="NCBI Taxonomy" id="2774151"/>
    <lineage>
        <taxon>Bacteria</taxon>
        <taxon>Pseudomonadati</taxon>
        <taxon>Planctomycetota</taxon>
        <taxon>Planctomycetia</taxon>
        <taxon>Gemmatales</taxon>
        <taxon>Gemmataceae</taxon>
        <taxon>Frigoriglobus</taxon>
    </lineage>
</organism>
<dbReference type="InterPro" id="IPR037171">
    <property type="entry name" value="NagB/RpiA_transferase-like"/>
</dbReference>
<dbReference type="Gene3D" id="3.30.30.40">
    <property type="match status" value="1"/>
</dbReference>
<evidence type="ECO:0000313" key="2">
    <source>
        <dbReference type="Proteomes" id="UP000503447"/>
    </source>
</evidence>
<dbReference type="EC" id="2.8.3.6" evidence="1"/>
<protein>
    <submittedName>
        <fullName evidence="1">3-oxoadipate CoA-transferase subunit A</fullName>
        <ecNumber evidence="1">2.8.3.6</ecNumber>
    </submittedName>
</protein>
<dbReference type="PANTHER" id="PTHR43293:SF3">
    <property type="entry name" value="CHOLESTEROL RING-CLEAVING HYDROLASE IPDB SUBUNIT"/>
    <property type="match status" value="1"/>
</dbReference>
<dbReference type="RefSeq" id="WP_171470282.1">
    <property type="nucleotide sequence ID" value="NZ_CP053452.2"/>
</dbReference>
<dbReference type="EMBL" id="CP053452">
    <property type="protein sequence ID" value="QJW94242.1"/>
    <property type="molecule type" value="Genomic_DNA"/>
</dbReference>
<dbReference type="GO" id="GO:0047569">
    <property type="term" value="F:3-oxoadipate CoA-transferase activity"/>
    <property type="evidence" value="ECO:0007669"/>
    <property type="project" value="UniProtKB-EC"/>
</dbReference>
<dbReference type="Pfam" id="PF01144">
    <property type="entry name" value="CoA_trans"/>
    <property type="match status" value="1"/>
</dbReference>